<reference evidence="2" key="1">
    <citation type="submission" date="2014-09" db="EMBL/GenBank/DDBJ databases">
        <authorList>
            <person name="Magalhaes I.L.F."/>
            <person name="Oliveira U."/>
            <person name="Santos F.R."/>
            <person name="Vidigal T.H.D.A."/>
            <person name="Brescovit A.D."/>
            <person name="Santos A.J."/>
        </authorList>
    </citation>
    <scope>NUCLEOTIDE SEQUENCE</scope>
    <source>
        <tissue evidence="2">Shoot tissue taken approximately 20 cm above the soil surface</tissue>
    </source>
</reference>
<reference evidence="2" key="2">
    <citation type="journal article" date="2015" name="Data Brief">
        <title>Shoot transcriptome of the giant reed, Arundo donax.</title>
        <authorList>
            <person name="Barrero R.A."/>
            <person name="Guerrero F.D."/>
            <person name="Moolhuijzen P."/>
            <person name="Goolsby J.A."/>
            <person name="Tidwell J."/>
            <person name="Bellgard S.E."/>
            <person name="Bellgard M.I."/>
        </authorList>
    </citation>
    <scope>NUCLEOTIDE SEQUENCE</scope>
    <source>
        <tissue evidence="2">Shoot tissue taken approximately 20 cm above the soil surface</tissue>
    </source>
</reference>
<proteinExistence type="predicted"/>
<dbReference type="AlphaFoldDB" id="A0A0A8ZJ45"/>
<accession>A0A0A8ZJ45</accession>
<name>A0A0A8ZJ45_ARUDO</name>
<dbReference type="EMBL" id="GBRH01261140">
    <property type="protein sequence ID" value="JAD36755.1"/>
    <property type="molecule type" value="Transcribed_RNA"/>
</dbReference>
<sequence length="59" mass="6499">MALMPPMQDALNRLQHTKESAESVGSGGKHPACVLKETHDKERRGPMAPEFLLSLEIQS</sequence>
<feature type="compositionally biased region" description="Basic and acidic residues" evidence="1">
    <location>
        <begin position="36"/>
        <end position="45"/>
    </location>
</feature>
<evidence type="ECO:0000256" key="1">
    <source>
        <dbReference type="SAM" id="MobiDB-lite"/>
    </source>
</evidence>
<evidence type="ECO:0000313" key="2">
    <source>
        <dbReference type="EMBL" id="JAD36755.1"/>
    </source>
</evidence>
<feature type="region of interest" description="Disordered" evidence="1">
    <location>
        <begin position="1"/>
        <end position="47"/>
    </location>
</feature>
<protein>
    <submittedName>
        <fullName evidence="2">Uncharacterized protein</fullName>
    </submittedName>
</protein>
<organism evidence="2">
    <name type="scientific">Arundo donax</name>
    <name type="common">Giant reed</name>
    <name type="synonym">Donax arundinaceus</name>
    <dbReference type="NCBI Taxonomy" id="35708"/>
    <lineage>
        <taxon>Eukaryota</taxon>
        <taxon>Viridiplantae</taxon>
        <taxon>Streptophyta</taxon>
        <taxon>Embryophyta</taxon>
        <taxon>Tracheophyta</taxon>
        <taxon>Spermatophyta</taxon>
        <taxon>Magnoliopsida</taxon>
        <taxon>Liliopsida</taxon>
        <taxon>Poales</taxon>
        <taxon>Poaceae</taxon>
        <taxon>PACMAD clade</taxon>
        <taxon>Arundinoideae</taxon>
        <taxon>Arundineae</taxon>
        <taxon>Arundo</taxon>
    </lineage>
</organism>